<dbReference type="AlphaFoldDB" id="A0A6N8L5P4"/>
<dbReference type="GO" id="GO:0009279">
    <property type="term" value="C:cell outer membrane"/>
    <property type="evidence" value="ECO:0007669"/>
    <property type="project" value="UniProtKB-SubCell"/>
</dbReference>
<feature type="domain" description="SusD-like N-terminal" evidence="7">
    <location>
        <begin position="24"/>
        <end position="230"/>
    </location>
</feature>
<sequence length="460" mass="52545">MKKYNQILLVILCAVLLHGCDKSEFLDAKPRSTVEIPNTLEDLRALLDNIVVMNVTPNIGELSCDDYQLSYDFWQTVVSSKERNAYIWAEDIFEGSTGIQDWNIPYQQVHIANVVLEKLDEIEVTDKNRDEYRDVKASALFFRSLAFYNLLQLFSPPYDASSADSDMGVPLKLQADINSVTVRASVADSYGHLISDLQKSSAIINQEFPSVFIARPSKTAVLGLLARVHLSMREYASAELYADSCLMYHDDLIDFNTLDKSTNRPFSNTNQEVIFHSRCQLLTSFFFYGFSSFKVSEGLLSSYDSKDLRNVIYFLPDGRFKRIHIDLTTPFTGLTTGEMLLIRAECNVRKNNLTDALDDLNLLLLNRYETGEFTPMSSTSKEEVLTWVLEERRKELALKGLRWSDLRRLNKEGRAITLQREMNGIQYELKPNSRLYIFPIPSDEIALSGIPQNDRSNTTF</sequence>
<name>A0A6N8L5P4_9SPHI</name>
<comment type="similarity">
    <text evidence="2">Belongs to the SusD family.</text>
</comment>
<evidence type="ECO:0000313" key="9">
    <source>
        <dbReference type="Proteomes" id="UP000435036"/>
    </source>
</evidence>
<dbReference type="SUPFAM" id="SSF48452">
    <property type="entry name" value="TPR-like"/>
    <property type="match status" value="1"/>
</dbReference>
<dbReference type="InterPro" id="IPR012944">
    <property type="entry name" value="SusD_RagB_dom"/>
</dbReference>
<dbReference type="Gene3D" id="1.25.40.390">
    <property type="match status" value="1"/>
</dbReference>
<protein>
    <submittedName>
        <fullName evidence="8">RagB/SusD family nutrient uptake outer membrane protein</fullName>
    </submittedName>
</protein>
<evidence type="ECO:0000313" key="8">
    <source>
        <dbReference type="EMBL" id="MVZ63761.1"/>
    </source>
</evidence>
<keyword evidence="3" id="KW-0732">Signal</keyword>
<feature type="domain" description="RagB/SusD" evidence="6">
    <location>
        <begin position="337"/>
        <end position="448"/>
    </location>
</feature>
<accession>A0A6N8L5P4</accession>
<dbReference type="Proteomes" id="UP000435036">
    <property type="component" value="Unassembled WGS sequence"/>
</dbReference>
<evidence type="ECO:0000256" key="3">
    <source>
        <dbReference type="ARBA" id="ARBA00022729"/>
    </source>
</evidence>
<evidence type="ECO:0000259" key="6">
    <source>
        <dbReference type="Pfam" id="PF07980"/>
    </source>
</evidence>
<keyword evidence="4" id="KW-0472">Membrane</keyword>
<dbReference type="OrthoDB" id="653598at2"/>
<keyword evidence="9" id="KW-1185">Reference proteome</keyword>
<evidence type="ECO:0000256" key="2">
    <source>
        <dbReference type="ARBA" id="ARBA00006275"/>
    </source>
</evidence>
<dbReference type="Pfam" id="PF07980">
    <property type="entry name" value="SusD_RagB"/>
    <property type="match status" value="1"/>
</dbReference>
<gene>
    <name evidence="8" type="ORF">GQF63_17185</name>
</gene>
<organism evidence="8 9">
    <name type="scientific">Sphingobacterium humi</name>
    <dbReference type="NCBI Taxonomy" id="1796905"/>
    <lineage>
        <taxon>Bacteria</taxon>
        <taxon>Pseudomonadati</taxon>
        <taxon>Bacteroidota</taxon>
        <taxon>Sphingobacteriia</taxon>
        <taxon>Sphingobacteriales</taxon>
        <taxon>Sphingobacteriaceae</taxon>
        <taxon>Sphingobacterium</taxon>
    </lineage>
</organism>
<keyword evidence="5" id="KW-0998">Cell outer membrane</keyword>
<dbReference type="InterPro" id="IPR033985">
    <property type="entry name" value="SusD-like_N"/>
</dbReference>
<evidence type="ECO:0000256" key="4">
    <source>
        <dbReference type="ARBA" id="ARBA00023136"/>
    </source>
</evidence>
<dbReference type="Pfam" id="PF14322">
    <property type="entry name" value="SusD-like_3"/>
    <property type="match status" value="1"/>
</dbReference>
<proteinExistence type="inferred from homology"/>
<evidence type="ECO:0000259" key="7">
    <source>
        <dbReference type="Pfam" id="PF14322"/>
    </source>
</evidence>
<dbReference type="InterPro" id="IPR011990">
    <property type="entry name" value="TPR-like_helical_dom_sf"/>
</dbReference>
<evidence type="ECO:0000256" key="1">
    <source>
        <dbReference type="ARBA" id="ARBA00004442"/>
    </source>
</evidence>
<reference evidence="8 9" key="1">
    <citation type="submission" date="2019-12" db="EMBL/GenBank/DDBJ databases">
        <authorList>
            <person name="Dong K."/>
        </authorList>
    </citation>
    <scope>NUCLEOTIDE SEQUENCE [LARGE SCALE GENOMIC DNA]</scope>
    <source>
        <strain evidence="8 9">JCM 31225</strain>
    </source>
</reference>
<dbReference type="RefSeq" id="WP_160370478.1">
    <property type="nucleotide sequence ID" value="NZ_WSQA01000015.1"/>
</dbReference>
<evidence type="ECO:0000256" key="5">
    <source>
        <dbReference type="ARBA" id="ARBA00023237"/>
    </source>
</evidence>
<comment type="caution">
    <text evidence="8">The sequence shown here is derived from an EMBL/GenBank/DDBJ whole genome shotgun (WGS) entry which is preliminary data.</text>
</comment>
<dbReference type="EMBL" id="WSQA01000015">
    <property type="protein sequence ID" value="MVZ63761.1"/>
    <property type="molecule type" value="Genomic_DNA"/>
</dbReference>
<comment type="subcellular location">
    <subcellularLocation>
        <location evidence="1">Cell outer membrane</location>
    </subcellularLocation>
</comment>